<reference evidence="1" key="1">
    <citation type="submission" date="2018-05" db="EMBL/GenBank/DDBJ databases">
        <title>Draft genome of Mucuna pruriens seed.</title>
        <authorList>
            <person name="Nnadi N.E."/>
            <person name="Vos R."/>
            <person name="Hasami M.H."/>
            <person name="Devisetty U.K."/>
            <person name="Aguiy J.C."/>
        </authorList>
    </citation>
    <scope>NUCLEOTIDE SEQUENCE [LARGE SCALE GENOMIC DNA]</scope>
    <source>
        <strain evidence="1">JCA_2017</strain>
    </source>
</reference>
<accession>A0A371G9D1</accession>
<evidence type="ECO:0000313" key="1">
    <source>
        <dbReference type="EMBL" id="RDX87168.1"/>
    </source>
</evidence>
<feature type="non-terminal residue" evidence="1">
    <location>
        <position position="1"/>
    </location>
</feature>
<organism evidence="1 2">
    <name type="scientific">Mucuna pruriens</name>
    <name type="common">Velvet bean</name>
    <name type="synonym">Dolichos pruriens</name>
    <dbReference type="NCBI Taxonomy" id="157652"/>
    <lineage>
        <taxon>Eukaryota</taxon>
        <taxon>Viridiplantae</taxon>
        <taxon>Streptophyta</taxon>
        <taxon>Embryophyta</taxon>
        <taxon>Tracheophyta</taxon>
        <taxon>Spermatophyta</taxon>
        <taxon>Magnoliopsida</taxon>
        <taxon>eudicotyledons</taxon>
        <taxon>Gunneridae</taxon>
        <taxon>Pentapetalae</taxon>
        <taxon>rosids</taxon>
        <taxon>fabids</taxon>
        <taxon>Fabales</taxon>
        <taxon>Fabaceae</taxon>
        <taxon>Papilionoideae</taxon>
        <taxon>50 kb inversion clade</taxon>
        <taxon>NPAAA clade</taxon>
        <taxon>indigoferoid/millettioid clade</taxon>
        <taxon>Phaseoleae</taxon>
        <taxon>Mucuna</taxon>
    </lineage>
</organism>
<proteinExistence type="predicted"/>
<evidence type="ECO:0008006" key="3">
    <source>
        <dbReference type="Google" id="ProtNLM"/>
    </source>
</evidence>
<dbReference type="AlphaFoldDB" id="A0A371G9D1"/>
<sequence length="76" mass="9449">MKKKYVAYNEATCEIMWLKYSIFNIHIVKNIFRPSMIYYNNIIVKFDIKYFCQRENFIFSNSDFEHLAKKNMLRYE</sequence>
<comment type="caution">
    <text evidence="1">The sequence shown here is derived from an EMBL/GenBank/DDBJ whole genome shotgun (WGS) entry which is preliminary data.</text>
</comment>
<protein>
    <recommendedName>
        <fullName evidence="3">Copia protein</fullName>
    </recommendedName>
</protein>
<evidence type="ECO:0000313" key="2">
    <source>
        <dbReference type="Proteomes" id="UP000257109"/>
    </source>
</evidence>
<dbReference type="EMBL" id="QJKJ01006311">
    <property type="protein sequence ID" value="RDX87168.1"/>
    <property type="molecule type" value="Genomic_DNA"/>
</dbReference>
<dbReference type="Proteomes" id="UP000257109">
    <property type="component" value="Unassembled WGS sequence"/>
</dbReference>
<name>A0A371G9D1_MUCPR</name>
<gene>
    <name evidence="1" type="ORF">CR513_31404</name>
</gene>
<keyword evidence="2" id="KW-1185">Reference proteome</keyword>